<evidence type="ECO:0008006" key="5">
    <source>
        <dbReference type="Google" id="ProtNLM"/>
    </source>
</evidence>
<gene>
    <name evidence="3" type="ORF">CAEBREN_18426</name>
</gene>
<dbReference type="STRING" id="135651.G0MHF5"/>
<dbReference type="eggNOG" id="ENOG502R6RR">
    <property type="taxonomic scope" value="Eukaryota"/>
</dbReference>
<dbReference type="HOGENOM" id="CLU_082515_0_0_1"/>
<evidence type="ECO:0000256" key="1">
    <source>
        <dbReference type="SAM" id="Phobius"/>
    </source>
</evidence>
<name>G0MHF5_CAEBE</name>
<dbReference type="InParanoid" id="G0MHF5"/>
<protein>
    <recommendedName>
        <fullName evidence="5">UPAR/Ly6 domain-containing protein</fullName>
    </recommendedName>
</protein>
<evidence type="ECO:0000313" key="3">
    <source>
        <dbReference type="EMBL" id="EGT58083.1"/>
    </source>
</evidence>
<feature type="signal peptide" evidence="2">
    <location>
        <begin position="1"/>
        <end position="18"/>
    </location>
</feature>
<sequence length="294" mass="34020">MLLPLLWFLLFLSLCCNCERQCVRCDGRAVSPDKTCTNCTGDYCYSVRYNNMHTSLKSEQSFMQGCFTSPAEMPLGCSLNKKTSAFCICNSTDYCNELQNMKDEKVVSYITCNNIENSLWPVVEPCVHPWCYKKASSYSDEISTCATQELEIEMYDIGFQQDQMFLPINSCYSLALDSRYDKDQYCVYKVNKTTPFKQKVPGNIKCYARSETKDRMKAGLYHLTPFITPFHICDSEFCNNQTVIDDEKDRYFYPTKYVWSSGMRSNPFIPFFILILVVTLLFLSANPENQKEQN</sequence>
<keyword evidence="4" id="KW-1185">Reference proteome</keyword>
<reference evidence="4" key="1">
    <citation type="submission" date="2011-07" db="EMBL/GenBank/DDBJ databases">
        <authorList>
            <consortium name="Caenorhabditis brenneri Sequencing and Analysis Consortium"/>
            <person name="Wilson R.K."/>
        </authorList>
    </citation>
    <scope>NUCLEOTIDE SEQUENCE [LARGE SCALE GENOMIC DNA]</scope>
    <source>
        <strain evidence="4">PB2801</strain>
    </source>
</reference>
<evidence type="ECO:0000313" key="4">
    <source>
        <dbReference type="Proteomes" id="UP000008068"/>
    </source>
</evidence>
<dbReference type="Proteomes" id="UP000008068">
    <property type="component" value="Unassembled WGS sequence"/>
</dbReference>
<accession>G0MHF5</accession>
<keyword evidence="1" id="KW-0812">Transmembrane</keyword>
<feature type="transmembrane region" description="Helical" evidence="1">
    <location>
        <begin position="268"/>
        <end position="285"/>
    </location>
</feature>
<keyword evidence="2" id="KW-0732">Signal</keyword>
<dbReference type="OrthoDB" id="5831884at2759"/>
<dbReference type="PANTHER" id="PTHR37433">
    <property type="entry name" value="PROTEIN CBG25136-RELATED"/>
    <property type="match status" value="1"/>
</dbReference>
<dbReference type="FunCoup" id="G0MHF5">
    <property type="interactions" value="188"/>
</dbReference>
<dbReference type="PANTHER" id="PTHR37433:SF11">
    <property type="entry name" value="PHOSPHOLIPASE A2 INHIBITOR AND LY6_PLAUR DOMAIN-CONTAINING PROTEIN-LIKE"/>
    <property type="match status" value="1"/>
</dbReference>
<feature type="chain" id="PRO_5003403909" description="UPAR/Ly6 domain-containing protein" evidence="2">
    <location>
        <begin position="19"/>
        <end position="294"/>
    </location>
</feature>
<dbReference type="AlphaFoldDB" id="G0MHF5"/>
<keyword evidence="1" id="KW-0472">Membrane</keyword>
<proteinExistence type="predicted"/>
<keyword evidence="1" id="KW-1133">Transmembrane helix</keyword>
<dbReference type="EMBL" id="GL379794">
    <property type="protein sequence ID" value="EGT58083.1"/>
    <property type="molecule type" value="Genomic_DNA"/>
</dbReference>
<evidence type="ECO:0000256" key="2">
    <source>
        <dbReference type="SAM" id="SignalP"/>
    </source>
</evidence>
<organism evidence="4">
    <name type="scientific">Caenorhabditis brenneri</name>
    <name type="common">Nematode worm</name>
    <dbReference type="NCBI Taxonomy" id="135651"/>
    <lineage>
        <taxon>Eukaryota</taxon>
        <taxon>Metazoa</taxon>
        <taxon>Ecdysozoa</taxon>
        <taxon>Nematoda</taxon>
        <taxon>Chromadorea</taxon>
        <taxon>Rhabditida</taxon>
        <taxon>Rhabditina</taxon>
        <taxon>Rhabditomorpha</taxon>
        <taxon>Rhabditoidea</taxon>
        <taxon>Rhabditidae</taxon>
        <taxon>Peloderinae</taxon>
        <taxon>Caenorhabditis</taxon>
    </lineage>
</organism>
<dbReference type="OMA" id="NCTGDYC"/>